<gene>
    <name evidence="8" type="ORF">BG454_15295</name>
</gene>
<feature type="transmembrane region" description="Helical" evidence="7">
    <location>
        <begin position="169"/>
        <end position="193"/>
    </location>
</feature>
<evidence type="ECO:0000256" key="5">
    <source>
        <dbReference type="ARBA" id="ARBA00022989"/>
    </source>
</evidence>
<dbReference type="GO" id="GO:0005886">
    <property type="term" value="C:plasma membrane"/>
    <property type="evidence" value="ECO:0007669"/>
    <property type="project" value="UniProtKB-SubCell"/>
</dbReference>
<keyword evidence="5 7" id="KW-1133">Transmembrane helix</keyword>
<dbReference type="KEGG" id="rbg:BG454_15295"/>
<accession>A0A2K8KGW6</accession>
<evidence type="ECO:0000256" key="7">
    <source>
        <dbReference type="SAM" id="Phobius"/>
    </source>
</evidence>
<dbReference type="PANTHER" id="PTHR34229:SF1">
    <property type="entry name" value="METAL TRANSPORT PROTEIN HI_1621-RELATED"/>
    <property type="match status" value="1"/>
</dbReference>
<dbReference type="GO" id="GO:0000041">
    <property type="term" value="P:transition metal ion transport"/>
    <property type="evidence" value="ECO:0007669"/>
    <property type="project" value="InterPro"/>
</dbReference>
<comment type="subcellular location">
    <subcellularLocation>
        <location evidence="1">Cell membrane</location>
        <topology evidence="1">Multi-pass membrane protein</topology>
    </subcellularLocation>
</comment>
<dbReference type="NCBIfam" id="NF004906">
    <property type="entry name" value="PRK06265.2-1"/>
    <property type="match status" value="1"/>
</dbReference>
<keyword evidence="4 7" id="KW-0812">Transmembrane</keyword>
<dbReference type="Gene3D" id="1.10.1760.20">
    <property type="match status" value="1"/>
</dbReference>
<dbReference type="OrthoDB" id="9792317at2"/>
<protein>
    <submittedName>
        <fullName evidence="8">Cobalamin biosynthesis protein CbiM</fullName>
    </submittedName>
</protein>
<evidence type="ECO:0000256" key="1">
    <source>
        <dbReference type="ARBA" id="ARBA00004651"/>
    </source>
</evidence>
<dbReference type="EMBL" id="CP024899">
    <property type="protein sequence ID" value="ATX67015.1"/>
    <property type="molecule type" value="Genomic_DNA"/>
</dbReference>
<dbReference type="STRING" id="441209.GCA_001870665_02844"/>
<feature type="transmembrane region" description="Helical" evidence="7">
    <location>
        <begin position="102"/>
        <end position="121"/>
    </location>
</feature>
<dbReference type="AlphaFoldDB" id="A0A2K8KGW6"/>
<proteinExistence type="predicted"/>
<keyword evidence="6 7" id="KW-0472">Membrane</keyword>
<dbReference type="Pfam" id="PF01891">
    <property type="entry name" value="CbiM"/>
    <property type="match status" value="1"/>
</dbReference>
<evidence type="ECO:0000256" key="4">
    <source>
        <dbReference type="ARBA" id="ARBA00022692"/>
    </source>
</evidence>
<keyword evidence="3" id="KW-1003">Cell membrane</keyword>
<evidence type="ECO:0000313" key="9">
    <source>
        <dbReference type="Proteomes" id="UP000228948"/>
    </source>
</evidence>
<keyword evidence="2" id="KW-0813">Transport</keyword>
<dbReference type="Proteomes" id="UP000228948">
    <property type="component" value="Chromosome"/>
</dbReference>
<evidence type="ECO:0000256" key="2">
    <source>
        <dbReference type="ARBA" id="ARBA00022448"/>
    </source>
</evidence>
<name>A0A2K8KGW6_9RHOB</name>
<dbReference type="RefSeq" id="WP_071481468.1">
    <property type="nucleotide sequence ID" value="NZ_CP024899.1"/>
</dbReference>
<keyword evidence="9" id="KW-1185">Reference proteome</keyword>
<organism evidence="8 9">
    <name type="scientific">Roseinatronobacter bogoriensis subsp. barguzinensis</name>
    <dbReference type="NCBI Taxonomy" id="441209"/>
    <lineage>
        <taxon>Bacteria</taxon>
        <taxon>Pseudomonadati</taxon>
        <taxon>Pseudomonadota</taxon>
        <taxon>Alphaproteobacteria</taxon>
        <taxon>Rhodobacterales</taxon>
        <taxon>Paracoccaceae</taxon>
        <taxon>Roseinatronobacter</taxon>
    </lineage>
</organism>
<reference evidence="8 9" key="1">
    <citation type="submission" date="2017-11" db="EMBL/GenBank/DDBJ databases">
        <title>Revised Sequence and Annotation of the Rhodobaca barguzinensis strain alga05 Genome.</title>
        <authorList>
            <person name="Kopejtka K."/>
            <person name="Tomasch J.M."/>
            <person name="Bunk B."/>
            <person name="Koblizek M."/>
        </authorList>
    </citation>
    <scope>NUCLEOTIDE SEQUENCE [LARGE SCALE GENOMIC DNA]</scope>
    <source>
        <strain evidence="9">alga05</strain>
    </source>
</reference>
<feature type="transmembrane region" description="Helical" evidence="7">
    <location>
        <begin position="43"/>
        <end position="61"/>
    </location>
</feature>
<feature type="transmembrane region" description="Helical" evidence="7">
    <location>
        <begin position="68"/>
        <end position="96"/>
    </location>
</feature>
<sequence length="207" mass="21492">MHLPDGLMPVEMALAGYAGSGLLATISLSRIKRLPDPSSVVPRAAMLTTVFFAASLVAIPVPPTTVHLMLAGLLGVMLGWFAIPAILVGLFLQAVLFGHGGLTTLGLNGLILGLPALLAFGLWRSAGRRWPDLVALCAGSGAVVLALVIFAALVLAGMPAALDARAEQAALWVFMLAHLPLVLAEGLIVLVVLRVLRRTAPQLLPHG</sequence>
<dbReference type="PANTHER" id="PTHR34229">
    <property type="entry name" value="METAL TRANSPORT PROTEIN HI_1621-RELATED"/>
    <property type="match status" value="1"/>
</dbReference>
<evidence type="ECO:0000256" key="3">
    <source>
        <dbReference type="ARBA" id="ARBA00022475"/>
    </source>
</evidence>
<feature type="transmembrane region" description="Helical" evidence="7">
    <location>
        <begin position="133"/>
        <end position="157"/>
    </location>
</feature>
<feature type="transmembrane region" description="Helical" evidence="7">
    <location>
        <begin position="12"/>
        <end position="31"/>
    </location>
</feature>
<dbReference type="InterPro" id="IPR002751">
    <property type="entry name" value="CbiM/NikMN"/>
</dbReference>
<evidence type="ECO:0000313" key="8">
    <source>
        <dbReference type="EMBL" id="ATX67015.1"/>
    </source>
</evidence>
<evidence type="ECO:0000256" key="6">
    <source>
        <dbReference type="ARBA" id="ARBA00023136"/>
    </source>
</evidence>